<keyword evidence="11" id="KW-1185">Reference proteome</keyword>
<name>A0A2S2CWQ9_9PROT</name>
<organism evidence="10 11">
    <name type="scientific">Azospirillum thermophilum</name>
    <dbReference type="NCBI Taxonomy" id="2202148"/>
    <lineage>
        <taxon>Bacteria</taxon>
        <taxon>Pseudomonadati</taxon>
        <taxon>Pseudomonadota</taxon>
        <taxon>Alphaproteobacteria</taxon>
        <taxon>Rhodospirillales</taxon>
        <taxon>Azospirillaceae</taxon>
        <taxon>Azospirillum</taxon>
    </lineage>
</organism>
<accession>A0A2S2CWQ9</accession>
<dbReference type="GO" id="GO:0005829">
    <property type="term" value="C:cytosol"/>
    <property type="evidence" value="ECO:0007669"/>
    <property type="project" value="TreeGrafter"/>
</dbReference>
<keyword evidence="10" id="KW-0282">Flagellum</keyword>
<keyword evidence="4" id="KW-0813">Transport</keyword>
<evidence type="ECO:0000256" key="6">
    <source>
        <dbReference type="ARBA" id="ARBA00022927"/>
    </source>
</evidence>
<sequence length="255" mass="27500">MSVRKFLFDESFDVEVSPRVTYAEDDDLLPEPVADAAVEEPAAPPPPVFSEEELAAARAEGHAQGFAEGESAGRSAGYGQGFTEGLKAGQSTGYETARQEIEAQVNSRIAQALSQIADGVTRLIAEREATNAMRSDQPVHIALAVVRKLMPELARRGGLQEVEAMIRNCLTDLIDEPRLVVRVAEDTVDLVRDHLDQAISSRGFGARLMVIGDPAMAPGSCRVEWAEGGMERDTARLLADVERCAARFLEAPAPV</sequence>
<dbReference type="GO" id="GO:0044781">
    <property type="term" value="P:bacterial-type flagellum organization"/>
    <property type="evidence" value="ECO:0007669"/>
    <property type="project" value="UniProtKB-KW"/>
</dbReference>
<dbReference type="InterPro" id="IPR051472">
    <property type="entry name" value="T3SS_Stator/FliH"/>
</dbReference>
<dbReference type="Proteomes" id="UP000245629">
    <property type="component" value="Plasmid unnamed1"/>
</dbReference>
<dbReference type="InterPro" id="IPR018035">
    <property type="entry name" value="Flagellar_FliH/T3SS_HrpE"/>
</dbReference>
<dbReference type="AlphaFoldDB" id="A0A2S2CWQ9"/>
<keyword evidence="10" id="KW-0969">Cilium</keyword>
<evidence type="ECO:0000256" key="1">
    <source>
        <dbReference type="ARBA" id="ARBA00003041"/>
    </source>
</evidence>
<evidence type="ECO:0000313" key="11">
    <source>
        <dbReference type="Proteomes" id="UP000245629"/>
    </source>
</evidence>
<dbReference type="KEGG" id="azz:DEW08_22985"/>
<keyword evidence="5" id="KW-1005">Bacterial flagellum biogenesis</keyword>
<dbReference type="RefSeq" id="WP_109331667.1">
    <property type="nucleotide sequence ID" value="NZ_CP029356.1"/>
</dbReference>
<evidence type="ECO:0000256" key="2">
    <source>
        <dbReference type="ARBA" id="ARBA00006602"/>
    </source>
</evidence>
<reference evidence="11" key="1">
    <citation type="submission" date="2018-05" db="EMBL/GenBank/DDBJ databases">
        <title>Azospirillum thermophila sp. nov., a novel isolated from hot spring.</title>
        <authorList>
            <person name="Zhao Z."/>
        </authorList>
    </citation>
    <scope>NUCLEOTIDE SEQUENCE [LARGE SCALE GENOMIC DNA]</scope>
    <source>
        <strain evidence="11">CFH 70021</strain>
        <plasmid evidence="11">unnamed1</plasmid>
    </source>
</reference>
<keyword evidence="10" id="KW-0614">Plasmid</keyword>
<dbReference type="Pfam" id="PF02108">
    <property type="entry name" value="FliH"/>
    <property type="match status" value="1"/>
</dbReference>
<dbReference type="PANTHER" id="PTHR34982">
    <property type="entry name" value="YOP PROTEINS TRANSLOCATION PROTEIN L"/>
    <property type="match status" value="1"/>
</dbReference>
<gene>
    <name evidence="10" type="ORF">DEW08_22985</name>
</gene>
<dbReference type="GO" id="GO:0015031">
    <property type="term" value="P:protein transport"/>
    <property type="evidence" value="ECO:0007669"/>
    <property type="project" value="UniProtKB-KW"/>
</dbReference>
<evidence type="ECO:0000313" key="10">
    <source>
        <dbReference type="EMBL" id="AWK88916.1"/>
    </source>
</evidence>
<dbReference type="OrthoDB" id="7304298at2"/>
<keyword evidence="6" id="KW-0653">Protein transport</keyword>
<evidence type="ECO:0000259" key="9">
    <source>
        <dbReference type="Pfam" id="PF02108"/>
    </source>
</evidence>
<evidence type="ECO:0000256" key="7">
    <source>
        <dbReference type="ARBA" id="ARBA00023225"/>
    </source>
</evidence>
<comment type="function">
    <text evidence="1">Needed for flagellar regrowth and assembly.</text>
</comment>
<evidence type="ECO:0000256" key="4">
    <source>
        <dbReference type="ARBA" id="ARBA00022448"/>
    </source>
</evidence>
<feature type="region of interest" description="Disordered" evidence="8">
    <location>
        <begin position="54"/>
        <end position="78"/>
    </location>
</feature>
<evidence type="ECO:0000256" key="5">
    <source>
        <dbReference type="ARBA" id="ARBA00022795"/>
    </source>
</evidence>
<keyword evidence="7" id="KW-1006">Bacterial flagellum protein export</keyword>
<evidence type="ECO:0000256" key="8">
    <source>
        <dbReference type="SAM" id="MobiDB-lite"/>
    </source>
</evidence>
<geneLocation type="plasmid" evidence="10 11">
    <name>unnamed1</name>
</geneLocation>
<dbReference type="PANTHER" id="PTHR34982:SF1">
    <property type="entry name" value="FLAGELLAR ASSEMBLY PROTEIN FLIH"/>
    <property type="match status" value="1"/>
</dbReference>
<proteinExistence type="inferred from homology"/>
<protein>
    <recommendedName>
        <fullName evidence="3">Flagellar assembly protein FliH</fullName>
    </recommendedName>
</protein>
<feature type="domain" description="Flagellar assembly protein FliH/Type III secretion system HrpE" evidence="9">
    <location>
        <begin position="112"/>
        <end position="228"/>
    </location>
</feature>
<comment type="similarity">
    <text evidence="2">Belongs to the FliH family.</text>
</comment>
<dbReference type="EMBL" id="CP029356">
    <property type="protein sequence ID" value="AWK88916.1"/>
    <property type="molecule type" value="Genomic_DNA"/>
</dbReference>
<keyword evidence="10" id="KW-0966">Cell projection</keyword>
<evidence type="ECO:0000256" key="3">
    <source>
        <dbReference type="ARBA" id="ARBA00016507"/>
    </source>
</evidence>